<feature type="active site" description="Tele-phosphohistidine intermediate" evidence="1">
    <location>
        <position position="9"/>
    </location>
</feature>
<dbReference type="PANTHER" id="PTHR48100">
    <property type="entry name" value="BROAD-SPECIFICITY PHOSPHATASE YOR283W-RELATED"/>
    <property type="match status" value="1"/>
</dbReference>
<dbReference type="GO" id="GO:0005829">
    <property type="term" value="C:cytosol"/>
    <property type="evidence" value="ECO:0007669"/>
    <property type="project" value="TreeGrafter"/>
</dbReference>
<dbReference type="SMART" id="SM00855">
    <property type="entry name" value="PGAM"/>
    <property type="match status" value="1"/>
</dbReference>
<dbReference type="Gene3D" id="3.40.50.1240">
    <property type="entry name" value="Phosphoglycerate mutase-like"/>
    <property type="match status" value="1"/>
</dbReference>
<evidence type="ECO:0000313" key="3">
    <source>
        <dbReference type="EMBL" id="MBD8049281.1"/>
    </source>
</evidence>
<dbReference type="Proteomes" id="UP000647424">
    <property type="component" value="Unassembled WGS sequence"/>
</dbReference>
<comment type="caution">
    <text evidence="3">The sequence shown here is derived from an EMBL/GenBank/DDBJ whole genome shotgun (WGS) entry which is preliminary data.</text>
</comment>
<evidence type="ECO:0000313" key="4">
    <source>
        <dbReference type="Proteomes" id="UP000647424"/>
    </source>
</evidence>
<dbReference type="RefSeq" id="WP_191817759.1">
    <property type="nucleotide sequence ID" value="NZ_JACYFT010000001.1"/>
</dbReference>
<keyword evidence="4" id="KW-1185">Reference proteome</keyword>
<dbReference type="CDD" id="cd07067">
    <property type="entry name" value="HP_PGM_like"/>
    <property type="match status" value="1"/>
</dbReference>
<feature type="binding site" evidence="2">
    <location>
        <begin position="8"/>
        <end position="15"/>
    </location>
    <ligand>
        <name>substrate</name>
    </ligand>
</feature>
<protein>
    <submittedName>
        <fullName evidence="3">Histidine phosphatase family protein</fullName>
    </submittedName>
</protein>
<dbReference type="InterPro" id="IPR029033">
    <property type="entry name" value="His_PPase_superfam"/>
</dbReference>
<feature type="binding site" evidence="2">
    <location>
        <position position="58"/>
    </location>
    <ligand>
        <name>substrate</name>
    </ligand>
</feature>
<dbReference type="InterPro" id="IPR013078">
    <property type="entry name" value="His_Pase_superF_clade-1"/>
</dbReference>
<evidence type="ECO:0000256" key="1">
    <source>
        <dbReference type="PIRSR" id="PIRSR613078-1"/>
    </source>
</evidence>
<dbReference type="PANTHER" id="PTHR48100:SF44">
    <property type="entry name" value="PHOSPHATASE C1620.13-RELATED"/>
    <property type="match status" value="1"/>
</dbReference>
<accession>A0A927IKL8</accession>
<dbReference type="AlphaFoldDB" id="A0A927IKL8"/>
<dbReference type="InterPro" id="IPR001345">
    <property type="entry name" value="PG/BPGM_mutase_AS"/>
</dbReference>
<reference evidence="3" key="1">
    <citation type="submission" date="2020-09" db="EMBL/GenBank/DDBJ databases">
        <title>Genome seq and assembly of Limnohabitants sp.</title>
        <authorList>
            <person name="Chhetri G."/>
        </authorList>
    </citation>
    <scope>NUCLEOTIDE SEQUENCE</scope>
    <source>
        <strain evidence="3">JUR4</strain>
    </source>
</reference>
<dbReference type="Pfam" id="PF00300">
    <property type="entry name" value="His_Phos_1"/>
    <property type="match status" value="1"/>
</dbReference>
<organism evidence="3 4">
    <name type="scientific">Limnohabitans radicicola</name>
    <dbReference type="NCBI Taxonomy" id="2771427"/>
    <lineage>
        <taxon>Bacteria</taxon>
        <taxon>Pseudomonadati</taxon>
        <taxon>Pseudomonadota</taxon>
        <taxon>Betaproteobacteria</taxon>
        <taxon>Burkholderiales</taxon>
        <taxon>Comamonadaceae</taxon>
        <taxon>Limnohabitans</taxon>
    </lineage>
</organism>
<sequence length="219" mass="24288">MMDICLVRHGETDWNRELRFQGHLDAPLNALGLQQAQRLGQHLAAQAPRALVASDLLRTRQTAQPLGEHWQRAALPDTLWREQSFGIIEGLTLAQVHEQHPEIVQGWRSHDPDFAPPGGESQRQFHARVMRAVQSLLERCAQEAWTSPVVVSHGGVLDMIYRSATGQPLGGPRQCVIPNAGLNHVRTDGRRFEIVSWAQANHLEGLPPSAVYPLAAPKA</sequence>
<dbReference type="InterPro" id="IPR050275">
    <property type="entry name" value="PGM_Phosphatase"/>
</dbReference>
<proteinExistence type="predicted"/>
<gene>
    <name evidence="3" type="ORF">IC609_01905</name>
</gene>
<evidence type="ECO:0000256" key="2">
    <source>
        <dbReference type="PIRSR" id="PIRSR613078-2"/>
    </source>
</evidence>
<dbReference type="EMBL" id="JACYFT010000001">
    <property type="protein sequence ID" value="MBD8049281.1"/>
    <property type="molecule type" value="Genomic_DNA"/>
</dbReference>
<dbReference type="PROSITE" id="PS00175">
    <property type="entry name" value="PG_MUTASE"/>
    <property type="match status" value="1"/>
</dbReference>
<dbReference type="GO" id="GO:0016791">
    <property type="term" value="F:phosphatase activity"/>
    <property type="evidence" value="ECO:0007669"/>
    <property type="project" value="TreeGrafter"/>
</dbReference>
<dbReference type="SUPFAM" id="SSF53254">
    <property type="entry name" value="Phosphoglycerate mutase-like"/>
    <property type="match status" value="1"/>
</dbReference>
<name>A0A927IKL8_9BURK</name>
<feature type="active site" description="Proton donor/acceptor" evidence="1">
    <location>
        <position position="82"/>
    </location>
</feature>